<evidence type="ECO:0000313" key="1">
    <source>
        <dbReference type="EMBL" id="KRK94133.1"/>
    </source>
</evidence>
<dbReference type="PATRIC" id="fig|1423715.3.peg.980"/>
<evidence type="ECO:0000313" key="2">
    <source>
        <dbReference type="Proteomes" id="UP000051955"/>
    </source>
</evidence>
<comment type="caution">
    <text evidence="1">The sequence shown here is derived from an EMBL/GenBank/DDBJ whole genome shotgun (WGS) entry which is preliminary data.</text>
</comment>
<dbReference type="EMBL" id="AZDV01000027">
    <property type="protein sequence ID" value="KRK94133.1"/>
    <property type="molecule type" value="Genomic_DNA"/>
</dbReference>
<dbReference type="STRING" id="1423715.FD25_GL000953"/>
<proteinExistence type="predicted"/>
<protein>
    <recommendedName>
        <fullName evidence="3">Surface layer protein A domain-containing protein</fullName>
    </recommendedName>
</protein>
<name>A0A0R1LEW9_9LACO</name>
<dbReference type="Proteomes" id="UP000051955">
    <property type="component" value="Unassembled WGS sequence"/>
</dbReference>
<keyword evidence="2" id="KW-1185">Reference proteome</keyword>
<dbReference type="AlphaFoldDB" id="A0A0R1LEW9"/>
<organism evidence="1 2">
    <name type="scientific">Levilactobacillus acidifarinae DSM 19394 = JCM 15949</name>
    <dbReference type="NCBI Taxonomy" id="1423715"/>
    <lineage>
        <taxon>Bacteria</taxon>
        <taxon>Bacillati</taxon>
        <taxon>Bacillota</taxon>
        <taxon>Bacilli</taxon>
        <taxon>Lactobacillales</taxon>
        <taxon>Lactobacillaceae</taxon>
        <taxon>Levilactobacillus</taxon>
    </lineage>
</organism>
<evidence type="ECO:0008006" key="3">
    <source>
        <dbReference type="Google" id="ProtNLM"/>
    </source>
</evidence>
<sequence length="225" mass="24498">MGLALTVAGAPNTANAASKTKVISVTKVARQAYHGKKGNVYKTAKLSKVAYRLNKTKSTTWYVTKQAVVKKHGKKVQVKYVQNKAKTKKGWVYSSNLKAGKANNFNNDSTAVGRYVSTGSVTLQRAYNSANGTYGNLGFSIGSAWNYDGYANPDKLKDVIKDQKALVNLYRSTFKNRFSKTQNTLLSATANELAAVKATEGNKDLIISKMETFSDMLGTQVSQLS</sequence>
<reference evidence="1 2" key="1">
    <citation type="journal article" date="2015" name="Genome Announc.">
        <title>Expanding the biotechnology potential of lactobacilli through comparative genomics of 213 strains and associated genera.</title>
        <authorList>
            <person name="Sun Z."/>
            <person name="Harris H.M."/>
            <person name="McCann A."/>
            <person name="Guo C."/>
            <person name="Argimon S."/>
            <person name="Zhang W."/>
            <person name="Yang X."/>
            <person name="Jeffery I.B."/>
            <person name="Cooney J.C."/>
            <person name="Kagawa T.F."/>
            <person name="Liu W."/>
            <person name="Song Y."/>
            <person name="Salvetti E."/>
            <person name="Wrobel A."/>
            <person name="Rasinkangas P."/>
            <person name="Parkhill J."/>
            <person name="Rea M.C."/>
            <person name="O'Sullivan O."/>
            <person name="Ritari J."/>
            <person name="Douillard F.P."/>
            <person name="Paul Ross R."/>
            <person name="Yang R."/>
            <person name="Briner A.E."/>
            <person name="Felis G.E."/>
            <person name="de Vos W.M."/>
            <person name="Barrangou R."/>
            <person name="Klaenhammer T.R."/>
            <person name="Caufield P.W."/>
            <person name="Cui Y."/>
            <person name="Zhang H."/>
            <person name="O'Toole P.W."/>
        </authorList>
    </citation>
    <scope>NUCLEOTIDE SEQUENCE [LARGE SCALE GENOMIC DNA]</scope>
    <source>
        <strain evidence="1 2">DSM 19394</strain>
    </source>
</reference>
<gene>
    <name evidence="1" type="ORF">FD25_GL000953</name>
</gene>
<accession>A0A0R1LEW9</accession>